<protein>
    <submittedName>
        <fullName evidence="5">Subunit S of type I restriction-modification system</fullName>
    </submittedName>
</protein>
<evidence type="ECO:0000256" key="2">
    <source>
        <dbReference type="ARBA" id="ARBA00022747"/>
    </source>
</evidence>
<dbReference type="CDD" id="cd17249">
    <property type="entry name" value="RMtype1_S_EcoR124I-TRD2-CR2_like"/>
    <property type="match status" value="1"/>
</dbReference>
<dbReference type="RefSeq" id="WP_009309926.1">
    <property type="nucleotide sequence ID" value="NZ_AP021955.1"/>
</dbReference>
<dbReference type="InterPro" id="IPR044946">
    <property type="entry name" value="Restrct_endonuc_typeI_TRD_sf"/>
</dbReference>
<comment type="caution">
    <text evidence="5">The sequence shown here is derived from an EMBL/GenBank/DDBJ whole genome shotgun (WGS) entry which is preliminary data.</text>
</comment>
<dbReference type="PANTHER" id="PTHR30408:SF12">
    <property type="entry name" value="TYPE I RESTRICTION ENZYME MJAVIII SPECIFICITY SUBUNIT"/>
    <property type="match status" value="1"/>
</dbReference>
<evidence type="ECO:0000256" key="1">
    <source>
        <dbReference type="ARBA" id="ARBA00010923"/>
    </source>
</evidence>
<dbReference type="SUPFAM" id="SSF116734">
    <property type="entry name" value="DNA methylase specificity domain"/>
    <property type="match status" value="2"/>
</dbReference>
<dbReference type="AlphaFoldDB" id="A0ABD7NCK1"/>
<dbReference type="GO" id="GO:0009307">
    <property type="term" value="P:DNA restriction-modification system"/>
    <property type="evidence" value="ECO:0007669"/>
    <property type="project" value="UniProtKB-KW"/>
</dbReference>
<dbReference type="Gene3D" id="3.90.220.20">
    <property type="entry name" value="DNA methylase specificity domains"/>
    <property type="match status" value="2"/>
</dbReference>
<evidence type="ECO:0000313" key="6">
    <source>
        <dbReference type="Proteomes" id="UP000252079"/>
    </source>
</evidence>
<dbReference type="Pfam" id="PF01420">
    <property type="entry name" value="Methylase_S"/>
    <property type="match status" value="2"/>
</dbReference>
<reference evidence="5 6" key="1">
    <citation type="submission" date="2018-07" db="EMBL/GenBank/DDBJ databases">
        <authorList>
            <consortium name="Pathogen Informatics"/>
        </authorList>
    </citation>
    <scope>NUCLEOTIDE SEQUENCE [LARGE SCALE GENOMIC DNA]</scope>
    <source>
        <strain evidence="5 6">4300STDY6636950</strain>
    </source>
</reference>
<evidence type="ECO:0000259" key="4">
    <source>
        <dbReference type="Pfam" id="PF01420"/>
    </source>
</evidence>
<feature type="domain" description="Type I restriction modification DNA specificity" evidence="4">
    <location>
        <begin position="3"/>
        <end position="183"/>
    </location>
</feature>
<dbReference type="CDD" id="cd17273">
    <property type="entry name" value="RMtype1_S_EcoJA69PI-TRD1-CR1_like"/>
    <property type="match status" value="1"/>
</dbReference>
<dbReference type="GO" id="GO:0003677">
    <property type="term" value="F:DNA binding"/>
    <property type="evidence" value="ECO:0007669"/>
    <property type="project" value="UniProtKB-KW"/>
</dbReference>
<name>A0ABD7NCK1_9ENTR</name>
<evidence type="ECO:0000256" key="3">
    <source>
        <dbReference type="ARBA" id="ARBA00023125"/>
    </source>
</evidence>
<dbReference type="InterPro" id="IPR000055">
    <property type="entry name" value="Restrct_endonuc_typeI_TRD"/>
</dbReference>
<dbReference type="EMBL" id="UFBM01000073">
    <property type="protein sequence ID" value="SSG08351.1"/>
    <property type="molecule type" value="Genomic_DNA"/>
</dbReference>
<dbReference type="Proteomes" id="UP000252079">
    <property type="component" value="Unassembled WGS sequence"/>
</dbReference>
<keyword evidence="2" id="KW-0680">Restriction system</keyword>
<sequence>MSSNWSVKKLGDLVTFLSGGTPSKSNKDYWNGEIPWISASSMQSTRYHDSDLRVTSLGSTNGTRLVPAETVLLLVRGGALHNKIPVGITTREVTFNQDVKALVPKSEDITPYYLLAWLISSRELLLGKVENTGIGAGKLDTKILQDLDVPVPPKAELLRLELFSKALDDKIILNQNINHTLEQMAQALFKSWFVDFEPVKAKMAVLEAGGSQEDATLATMTAISGKDADALAIFERENPEQYAELKATAELFPSAMQESELGEIPEGWVLSEIGAQIDIAGGATPPTKTPEFWNNGDIHWTTPKDLSNVEEKILLHTERKITKAGLDKISSGLLPVNTVLMSSRAPVGYLAIAKVPVAINQGYIAMKCNKELSPEFVLQWCSANMPEIVSRASGTTFAEISKKNFNPIPLVMPPVELVKSYTKQASAVYSLIENNMRENNSLTQLRDTLLPKLLSGEITLPEAEQAVSEAENV</sequence>
<evidence type="ECO:0000313" key="5">
    <source>
        <dbReference type="EMBL" id="SSG08351.1"/>
    </source>
</evidence>
<dbReference type="InterPro" id="IPR052021">
    <property type="entry name" value="Type-I_RS_S_subunit"/>
</dbReference>
<feature type="domain" description="Type I restriction modification DNA specificity" evidence="4">
    <location>
        <begin position="265"/>
        <end position="441"/>
    </location>
</feature>
<dbReference type="PANTHER" id="PTHR30408">
    <property type="entry name" value="TYPE-1 RESTRICTION ENZYME ECOKI SPECIFICITY PROTEIN"/>
    <property type="match status" value="1"/>
</dbReference>
<comment type="similarity">
    <text evidence="1">Belongs to the type-I restriction system S methylase family.</text>
</comment>
<accession>A0ABD7NCK1</accession>
<organism evidence="5 6">
    <name type="scientific">Klebsiella quasipneumoniae</name>
    <dbReference type="NCBI Taxonomy" id="1463165"/>
    <lineage>
        <taxon>Bacteria</taxon>
        <taxon>Pseudomonadati</taxon>
        <taxon>Pseudomonadota</taxon>
        <taxon>Gammaproteobacteria</taxon>
        <taxon>Enterobacterales</taxon>
        <taxon>Enterobacteriaceae</taxon>
        <taxon>Klebsiella/Raoultella group</taxon>
        <taxon>Klebsiella</taxon>
        <taxon>Klebsiella pneumoniae complex</taxon>
    </lineage>
</organism>
<keyword evidence="3" id="KW-0238">DNA-binding</keyword>
<proteinExistence type="inferred from homology"/>
<gene>
    <name evidence="5" type="ORF">SAMEA23995918_05325</name>
</gene>